<dbReference type="InterPro" id="IPR036875">
    <property type="entry name" value="Znf_CCHC_sf"/>
</dbReference>
<evidence type="ECO:0000313" key="4">
    <source>
        <dbReference type="EMBL" id="GEU66010.1"/>
    </source>
</evidence>
<reference evidence="4" key="1">
    <citation type="journal article" date="2019" name="Sci. Rep.">
        <title>Draft genome of Tanacetum cinerariifolium, the natural source of mosquito coil.</title>
        <authorList>
            <person name="Yamashiro T."/>
            <person name="Shiraishi A."/>
            <person name="Satake H."/>
            <person name="Nakayama K."/>
        </authorList>
    </citation>
    <scope>NUCLEOTIDE SEQUENCE</scope>
</reference>
<feature type="coiled-coil region" evidence="2">
    <location>
        <begin position="240"/>
        <end position="274"/>
    </location>
</feature>
<dbReference type="Gene3D" id="4.10.60.10">
    <property type="entry name" value="Zinc finger, CCHC-type"/>
    <property type="match status" value="1"/>
</dbReference>
<dbReference type="GO" id="GO:0008270">
    <property type="term" value="F:zinc ion binding"/>
    <property type="evidence" value="ECO:0007669"/>
    <property type="project" value="UniProtKB-KW"/>
</dbReference>
<dbReference type="GO" id="GO:0003676">
    <property type="term" value="F:nucleic acid binding"/>
    <property type="evidence" value="ECO:0007669"/>
    <property type="project" value="InterPro"/>
</dbReference>
<dbReference type="SUPFAM" id="SSF57756">
    <property type="entry name" value="Retrovirus zinc finger-like domains"/>
    <property type="match status" value="1"/>
</dbReference>
<feature type="domain" description="CCHC-type" evidence="3">
    <location>
        <begin position="42"/>
        <end position="57"/>
    </location>
</feature>
<name>A0A6L2LXK0_TANCI</name>
<gene>
    <name evidence="4" type="ORF">Tci_037988</name>
</gene>
<evidence type="ECO:0000256" key="1">
    <source>
        <dbReference type="PROSITE-ProRule" id="PRU00047"/>
    </source>
</evidence>
<keyword evidence="1" id="KW-0863">Zinc-finger</keyword>
<dbReference type="AlphaFoldDB" id="A0A6L2LXK0"/>
<proteinExistence type="predicted"/>
<dbReference type="EMBL" id="BKCJ010005307">
    <property type="protein sequence ID" value="GEU66010.1"/>
    <property type="molecule type" value="Genomic_DNA"/>
</dbReference>
<accession>A0A6L2LXK0</accession>
<dbReference type="PROSITE" id="PS50158">
    <property type="entry name" value="ZF_CCHC"/>
    <property type="match status" value="1"/>
</dbReference>
<protein>
    <recommendedName>
        <fullName evidence="3">CCHC-type domain-containing protein</fullName>
    </recommendedName>
</protein>
<comment type="caution">
    <text evidence="4">The sequence shown here is derived from an EMBL/GenBank/DDBJ whole genome shotgun (WGS) entry which is preliminary data.</text>
</comment>
<evidence type="ECO:0000259" key="3">
    <source>
        <dbReference type="PROSITE" id="PS50158"/>
    </source>
</evidence>
<dbReference type="InterPro" id="IPR001878">
    <property type="entry name" value="Znf_CCHC"/>
</dbReference>
<evidence type="ECO:0000256" key="2">
    <source>
        <dbReference type="SAM" id="Coils"/>
    </source>
</evidence>
<sequence length="321" mass="37774">MLVKNHSMSLDGTRYDNQRVVNIARARENVDTQVVQQFGIQCYNCKEYRHVARECQKSKRAKDATYHKEKMLLYMQEEVRFQLNVEQADWRDDIDDIPKDQELEAHYMYMTHIQEVTADADDNSGPIFDADPLKKVKIIMITIMCLPLKVNILKHDDQDDNHDLAKERDLLASLIEKLKCEIDDNKNHNKFLKSSNKTLIDKLKDLKKFQAELDRYLDVNYASNVEINCGKDKGDLVSYKRESQKSFNEYTQKIKDLNQMISKMKKELFAHQETIFIMSQEKKAQKKFHKTLEDKELEKVIALKNKIKVLDDIVYKTSQSV</sequence>
<organism evidence="4">
    <name type="scientific">Tanacetum cinerariifolium</name>
    <name type="common">Dalmatian daisy</name>
    <name type="synonym">Chrysanthemum cinerariifolium</name>
    <dbReference type="NCBI Taxonomy" id="118510"/>
    <lineage>
        <taxon>Eukaryota</taxon>
        <taxon>Viridiplantae</taxon>
        <taxon>Streptophyta</taxon>
        <taxon>Embryophyta</taxon>
        <taxon>Tracheophyta</taxon>
        <taxon>Spermatophyta</taxon>
        <taxon>Magnoliopsida</taxon>
        <taxon>eudicotyledons</taxon>
        <taxon>Gunneridae</taxon>
        <taxon>Pentapetalae</taxon>
        <taxon>asterids</taxon>
        <taxon>campanulids</taxon>
        <taxon>Asterales</taxon>
        <taxon>Asteraceae</taxon>
        <taxon>Asteroideae</taxon>
        <taxon>Anthemideae</taxon>
        <taxon>Anthemidinae</taxon>
        <taxon>Tanacetum</taxon>
    </lineage>
</organism>
<dbReference type="SMART" id="SM00343">
    <property type="entry name" value="ZnF_C2HC"/>
    <property type="match status" value="1"/>
</dbReference>
<keyword evidence="1" id="KW-0862">Zinc</keyword>
<keyword evidence="2" id="KW-0175">Coiled coil</keyword>
<keyword evidence="1" id="KW-0479">Metal-binding</keyword>